<proteinExistence type="predicted"/>
<reference evidence="3 4" key="1">
    <citation type="journal article" date="2015" name="Virol. J.">
        <title>Whole genome sequence comparison of ten diagnostic brucellaphages propagated on two Brucella abortus hosts.</title>
        <authorList>
            <person name="Tevdoradze E."/>
            <person name="Farlow J."/>
            <person name="Kotorashvili A."/>
            <person name="Skhirtladze N."/>
            <person name="Antadze I."/>
            <person name="Gunia S."/>
            <person name="Balarjishvili N."/>
            <person name="Kvachadze L."/>
            <person name="Kutateladze M."/>
        </authorList>
    </citation>
    <scope>NUCLEOTIDE SEQUENCE [LARGE SCALE GENOMIC DNA]</scope>
</reference>
<dbReference type="EMBL" id="KJ133690">
    <property type="protein sequence ID" value="AKO59116.1"/>
    <property type="molecule type" value="Genomic_DNA"/>
</dbReference>
<feature type="region of interest" description="Disordered" evidence="2">
    <location>
        <begin position="1"/>
        <end position="20"/>
    </location>
</feature>
<feature type="compositionally biased region" description="Polar residues" evidence="2">
    <location>
        <begin position="759"/>
        <end position="774"/>
    </location>
</feature>
<protein>
    <submittedName>
        <fullName evidence="3">Putative portal protein</fullName>
    </submittedName>
</protein>
<evidence type="ECO:0000313" key="4">
    <source>
        <dbReference type="Proteomes" id="UP000224380"/>
    </source>
</evidence>
<feature type="region of interest" description="Disordered" evidence="2">
    <location>
        <begin position="737"/>
        <end position="774"/>
    </location>
</feature>
<feature type="coiled-coil region" evidence="1">
    <location>
        <begin position="450"/>
        <end position="481"/>
    </location>
</feature>
<gene>
    <name evidence="3" type="ORF">p11sa19_12</name>
</gene>
<feature type="coiled-coil region" evidence="1">
    <location>
        <begin position="625"/>
        <end position="695"/>
    </location>
</feature>
<sequence length="774" mass="88032">MDEEEIQPSDTLELKDEPKSSSVVLSVLQNAKDKFREWQNICDRIDTVYSKYQGEKRPYSENWTDGELDLFWASYEILKPAVYAHPPKPVVSTQFKDRDPVKSKTAELLERVSVSNFDRSNIDDVMCEVRDDLIFTNRGVMWLTYESEKGEQRVCIEHLDRMDFLHEPARKWSEVGWVARRAWMTRKELRKRFYKASGDVYKDVKLSKKREDEERGNDDKSLKGSVWEVWHRADNKVYWVSEGVDRLLDEGEPHLKLKDFFPCPRPAYGTLARRSLIPVPDYERYSVHFDKINTLTARIYLLLEKVKLKGIVAGIGDIRDAVSELIQSEDDETVIFVPSISSDVTNMVAWMPLAEVATAITGLIEARAKLIDDFYQLSGISDIMRGATEADETLGAQQLKGQYGSVRVRQKIDELQRIAADAVRISAEIIAEHFSKDTLLEMSQMKISTKAQIEKQIKGIEEAAEKELENLKKQTEKFVQENQIPPELQQDIQTKFKETQQAILQKYAPMLQEANSEIPIEDIIDLLRNDKSRGFAFEIASDSTILTDEIQEKASRNEFLTTFSGASQALQGLAQMGPAGSALAGGMLNFVLGPYRIGRELDGLIDNFIDEASNYQPPQEGGEQQALIEAQNKLAEAEMAKAQAQMAKVQADAQLKQAELQGKMQDLQLKAQKDAAQFEIEQGKLQLQLSKQEQEFAAKMADMEAKTNLMQAQTAEILAKIGLDVRKQDLEEYKAANEAEQRTVDTALRVESENRANRSQEFNETQALTQREVE</sequence>
<evidence type="ECO:0000256" key="1">
    <source>
        <dbReference type="SAM" id="Coils"/>
    </source>
</evidence>
<dbReference type="Proteomes" id="UP000224380">
    <property type="component" value="Segment"/>
</dbReference>
<organism evidence="3 4">
    <name type="scientific">Brucella phage 11sa_19</name>
    <dbReference type="NCBI Taxonomy" id="1667371"/>
    <lineage>
        <taxon>Viruses</taxon>
        <taxon>Duplodnaviria</taxon>
        <taxon>Heunggongvirae</taxon>
        <taxon>Uroviricota</taxon>
        <taxon>Caudoviricetes</taxon>
        <taxon>Perisivirus</taxon>
        <taxon>Perisivirus Tb</taxon>
    </lineage>
</organism>
<accession>A0A0H4IIZ9</accession>
<evidence type="ECO:0000313" key="3">
    <source>
        <dbReference type="EMBL" id="AKO59116.1"/>
    </source>
</evidence>
<evidence type="ECO:0000256" key="2">
    <source>
        <dbReference type="SAM" id="MobiDB-lite"/>
    </source>
</evidence>
<keyword evidence="1" id="KW-0175">Coiled coil</keyword>
<feature type="compositionally biased region" description="Basic and acidic residues" evidence="2">
    <location>
        <begin position="737"/>
        <end position="758"/>
    </location>
</feature>
<name>A0A0H4IIZ9_9CAUD</name>